<name>A0AAV4N4Y8_9ARAC</name>
<evidence type="ECO:0000313" key="2">
    <source>
        <dbReference type="EMBL" id="GIX79753.1"/>
    </source>
</evidence>
<dbReference type="EMBL" id="BPLQ01001223">
    <property type="protein sequence ID" value="GIX79753.1"/>
    <property type="molecule type" value="Genomic_DNA"/>
</dbReference>
<keyword evidence="1" id="KW-0812">Transmembrane</keyword>
<gene>
    <name evidence="2" type="ORF">CDAR_495091</name>
</gene>
<evidence type="ECO:0000313" key="3">
    <source>
        <dbReference type="Proteomes" id="UP001054837"/>
    </source>
</evidence>
<accession>A0AAV4N4Y8</accession>
<keyword evidence="1" id="KW-0472">Membrane</keyword>
<proteinExistence type="predicted"/>
<keyword evidence="1" id="KW-1133">Transmembrane helix</keyword>
<feature type="transmembrane region" description="Helical" evidence="1">
    <location>
        <begin position="6"/>
        <end position="24"/>
    </location>
</feature>
<sequence length="240" mass="26938">MDETRFVSAVFFCVGLGLLARFFYVHDLWSLFHFLFYVLLTPITIKENGGLKILISGLDNWAAEIINYRNRVLIIESINETNNTPKANFTDTEIDMSQVQLVLSSSATAAIIYHSFATFSAANVSNCCHCLLLPPSSSIRVTSATIFSLCCHHLTLLRANTSAANIYHGLVRLSLLSSSSSAAVIFYSCYFCYHRQSLLPLSNTASFEYLCCYHLPQLRAAIVFYFVGLFYHRLPLLLNS</sequence>
<evidence type="ECO:0000256" key="1">
    <source>
        <dbReference type="SAM" id="Phobius"/>
    </source>
</evidence>
<organism evidence="2 3">
    <name type="scientific">Caerostris darwini</name>
    <dbReference type="NCBI Taxonomy" id="1538125"/>
    <lineage>
        <taxon>Eukaryota</taxon>
        <taxon>Metazoa</taxon>
        <taxon>Ecdysozoa</taxon>
        <taxon>Arthropoda</taxon>
        <taxon>Chelicerata</taxon>
        <taxon>Arachnida</taxon>
        <taxon>Araneae</taxon>
        <taxon>Araneomorphae</taxon>
        <taxon>Entelegynae</taxon>
        <taxon>Araneoidea</taxon>
        <taxon>Araneidae</taxon>
        <taxon>Caerostris</taxon>
    </lineage>
</organism>
<keyword evidence="3" id="KW-1185">Reference proteome</keyword>
<dbReference type="AlphaFoldDB" id="A0AAV4N4Y8"/>
<dbReference type="Proteomes" id="UP001054837">
    <property type="component" value="Unassembled WGS sequence"/>
</dbReference>
<reference evidence="2 3" key="1">
    <citation type="submission" date="2021-06" db="EMBL/GenBank/DDBJ databases">
        <title>Caerostris darwini draft genome.</title>
        <authorList>
            <person name="Kono N."/>
            <person name="Arakawa K."/>
        </authorList>
    </citation>
    <scope>NUCLEOTIDE SEQUENCE [LARGE SCALE GENOMIC DNA]</scope>
</reference>
<comment type="caution">
    <text evidence="2">The sequence shown here is derived from an EMBL/GenBank/DDBJ whole genome shotgun (WGS) entry which is preliminary data.</text>
</comment>
<protein>
    <submittedName>
        <fullName evidence="2">Uncharacterized protein</fullName>
    </submittedName>
</protein>